<keyword evidence="4 14" id="KW-0732">Signal</keyword>
<feature type="disulfide bond" evidence="13">
    <location>
        <begin position="105"/>
        <end position="137"/>
    </location>
</feature>
<sequence length="447" mass="52135">MRFGTTLAILSFCAAAFGKVYFHETFDDDSWEKHWVQSTYKDDYGKFKISNGKEFRADPVKSRGLQTSQNAKFYSISAPFDEAFNNKEKDLIVQFSVRHEQNIDCGGGYIKVLPPNIDPKEFNGETPYNIMFGSDICGANKKTHLILSYKGKNHLIKKEIPTEDDTYTHLYTLVIKPDQTYSVSIDNVEKASGSFEDWDFLEPKTIPDPEKTKPADWVDDEYIDDPNDKKPDDWDEDEPQYIDDPEAEKPEDWDDDMDGEWEAPKSENPKYKGKWTPKKIKNPEYKGKWIQPEIPNPDYFDDKEIYVYDSGFVGFDLWQVKAGSIFDDIVVTDDAEEAKTFATEVMDKIKAEKEDEEKVAAERKKIMDEKNKRAAKKAEEMNEKRRKLERENHPEAYADEEESNDDSEEEMEETKEEEKEEVKEETKEETKEEAKEEEKKENVKDEL</sequence>
<dbReference type="SUPFAM" id="SSF49899">
    <property type="entry name" value="Concanavalin A-like lectins/glucanases"/>
    <property type="match status" value="1"/>
</dbReference>
<dbReference type="EMBL" id="MCFH01000007">
    <property type="protein sequence ID" value="ORX56483.1"/>
    <property type="molecule type" value="Genomic_DNA"/>
</dbReference>
<dbReference type="SUPFAM" id="SSF63887">
    <property type="entry name" value="P-domain of calnexin/calreticulin"/>
    <property type="match status" value="1"/>
</dbReference>
<feature type="binding site" evidence="12">
    <location>
        <position position="109"/>
    </location>
    <ligand>
        <name>an alpha-D-glucoside</name>
        <dbReference type="ChEBI" id="CHEBI:22390"/>
    </ligand>
</feature>
<dbReference type="FunFam" id="2.60.120.200:FF:000018">
    <property type="entry name" value="Calreticulin 1b"/>
    <property type="match status" value="1"/>
</dbReference>
<evidence type="ECO:0000256" key="10">
    <source>
        <dbReference type="ARBA" id="ARBA00023186"/>
    </source>
</evidence>
<keyword evidence="17" id="KW-1185">Reference proteome</keyword>
<reference evidence="16 17" key="2">
    <citation type="submission" date="2016-08" db="EMBL/GenBank/DDBJ databases">
        <title>Pervasive Adenine N6-methylation of Active Genes in Fungi.</title>
        <authorList>
            <consortium name="DOE Joint Genome Institute"/>
            <person name="Mondo S.J."/>
            <person name="Dannebaum R.O."/>
            <person name="Kuo R.C."/>
            <person name="Labutti K."/>
            <person name="Haridas S."/>
            <person name="Kuo A."/>
            <person name="Salamov A."/>
            <person name="Ahrendt S.R."/>
            <person name="Lipzen A."/>
            <person name="Sullivan W."/>
            <person name="Andreopoulos W.B."/>
            <person name="Clum A."/>
            <person name="Lindquist E."/>
            <person name="Daum C."/>
            <person name="Ramamoorthy G.K."/>
            <person name="Gryganskyi A."/>
            <person name="Culley D."/>
            <person name="Magnuson J.K."/>
            <person name="James T.Y."/>
            <person name="O'Malley M.A."/>
            <person name="Stajich J.E."/>
            <person name="Spatafora J.W."/>
            <person name="Visel A."/>
            <person name="Grigoriev I.V."/>
        </authorList>
    </citation>
    <scope>NUCLEOTIDE SEQUENCE [LARGE SCALE GENOMIC DNA]</scope>
    <source>
        <strain evidence="17">finn</strain>
    </source>
</reference>
<evidence type="ECO:0000256" key="5">
    <source>
        <dbReference type="ARBA" id="ARBA00022734"/>
    </source>
</evidence>
<dbReference type="PIRSF" id="PIRSF002356">
    <property type="entry name" value="Calreticulin"/>
    <property type="match status" value="1"/>
</dbReference>
<dbReference type="Gene3D" id="2.60.120.200">
    <property type="match status" value="1"/>
</dbReference>
<dbReference type="PANTHER" id="PTHR11073">
    <property type="entry name" value="CALRETICULIN AND CALNEXIN"/>
    <property type="match status" value="1"/>
</dbReference>
<reference evidence="16 17" key="1">
    <citation type="submission" date="2016-08" db="EMBL/GenBank/DDBJ databases">
        <title>Genomes of anaerobic fungi encode conserved fungal cellulosomes for biomass hydrolysis.</title>
        <authorList>
            <consortium name="DOE Joint Genome Institute"/>
            <person name="Haitjema C.H."/>
            <person name="Gilmore S.P."/>
            <person name="Henske J.K."/>
            <person name="Solomon K.V."/>
            <person name="De Groot R."/>
            <person name="Kuo A."/>
            <person name="Mondo S.J."/>
            <person name="Salamov A.A."/>
            <person name="Labutti K."/>
            <person name="Zhao Z."/>
            <person name="Chiniquy J."/>
            <person name="Barry K."/>
            <person name="Brewer H.M."/>
            <person name="Purvine S.O."/>
            <person name="Wright A.T."/>
            <person name="Boxma B."/>
            <person name="Van Alen T."/>
            <person name="Hackstein J.H."/>
            <person name="Baker S.E."/>
            <person name="Grigoriev I.V."/>
            <person name="O'Malley M.A."/>
        </authorList>
    </citation>
    <scope>NUCLEOTIDE SEQUENCE [LARGE SCALE GENOMIC DNA]</scope>
    <source>
        <strain evidence="17">finn</strain>
    </source>
</reference>
<feature type="compositionally biased region" description="Basic and acidic residues" evidence="15">
    <location>
        <begin position="416"/>
        <end position="447"/>
    </location>
</feature>
<comment type="subcellular location">
    <subcellularLocation>
        <location evidence="1 11">Endoplasmic reticulum lumen</location>
    </subcellularLocation>
</comment>
<dbReference type="PROSITE" id="PS00803">
    <property type="entry name" value="CALRETICULIN_1"/>
    <property type="match status" value="1"/>
</dbReference>
<evidence type="ECO:0000256" key="15">
    <source>
        <dbReference type="SAM" id="MobiDB-lite"/>
    </source>
</evidence>
<evidence type="ECO:0000313" key="17">
    <source>
        <dbReference type="Proteomes" id="UP000193719"/>
    </source>
</evidence>
<evidence type="ECO:0000256" key="7">
    <source>
        <dbReference type="ARBA" id="ARBA00022824"/>
    </source>
</evidence>
<dbReference type="AlphaFoldDB" id="A0A1Y1VHI6"/>
<feature type="binding site" evidence="12">
    <location>
        <position position="111"/>
    </location>
    <ligand>
        <name>an alpha-D-glucoside</name>
        <dbReference type="ChEBI" id="CHEBI:22390"/>
    </ligand>
</feature>
<feature type="compositionally biased region" description="Basic and acidic residues" evidence="15">
    <location>
        <begin position="201"/>
        <end position="216"/>
    </location>
</feature>
<name>A0A1Y1VHI6_9FUNG</name>
<dbReference type="Proteomes" id="UP000193719">
    <property type="component" value="Unassembled WGS sequence"/>
</dbReference>
<evidence type="ECO:0000256" key="1">
    <source>
        <dbReference type="ARBA" id="ARBA00004319"/>
    </source>
</evidence>
<feature type="region of interest" description="Disordered" evidence="15">
    <location>
        <begin position="347"/>
        <end position="447"/>
    </location>
</feature>
<dbReference type="GO" id="GO:0051082">
    <property type="term" value="F:unfolded protein binding"/>
    <property type="evidence" value="ECO:0007669"/>
    <property type="project" value="InterPro"/>
</dbReference>
<dbReference type="GO" id="GO:0030246">
    <property type="term" value="F:carbohydrate binding"/>
    <property type="evidence" value="ECO:0007669"/>
    <property type="project" value="UniProtKB-KW"/>
</dbReference>
<dbReference type="PRINTS" id="PR00626">
    <property type="entry name" value="CALRETICULIN"/>
</dbReference>
<keyword evidence="5" id="KW-0430">Lectin</keyword>
<feature type="region of interest" description="Disordered" evidence="15">
    <location>
        <begin position="199"/>
        <end position="275"/>
    </location>
</feature>
<feature type="binding site" evidence="12">
    <location>
        <position position="128"/>
    </location>
    <ligand>
        <name>an alpha-D-glucoside</name>
        <dbReference type="ChEBI" id="CHEBI:22390"/>
    </ligand>
</feature>
<dbReference type="GO" id="GO:0006457">
    <property type="term" value="P:protein folding"/>
    <property type="evidence" value="ECO:0007669"/>
    <property type="project" value="InterPro"/>
</dbReference>
<evidence type="ECO:0000256" key="8">
    <source>
        <dbReference type="ARBA" id="ARBA00022833"/>
    </source>
</evidence>
<dbReference type="OrthoDB" id="1938156at2759"/>
<evidence type="ECO:0000313" key="16">
    <source>
        <dbReference type="EMBL" id="ORX56483.1"/>
    </source>
</evidence>
<dbReference type="GO" id="GO:0005789">
    <property type="term" value="C:endoplasmic reticulum membrane"/>
    <property type="evidence" value="ECO:0007669"/>
    <property type="project" value="TreeGrafter"/>
</dbReference>
<feature type="binding site" evidence="12">
    <location>
        <position position="135"/>
    </location>
    <ligand>
        <name>an alpha-D-glucoside</name>
        <dbReference type="ChEBI" id="CHEBI:22390"/>
    </ligand>
</feature>
<protein>
    <recommendedName>
        <fullName evidence="11">Calreticulin</fullName>
    </recommendedName>
</protein>
<evidence type="ECO:0000256" key="3">
    <source>
        <dbReference type="ARBA" id="ARBA00022723"/>
    </source>
</evidence>
<comment type="similarity">
    <text evidence="2 11 14">Belongs to the calreticulin family.</text>
</comment>
<dbReference type="InterPro" id="IPR009033">
    <property type="entry name" value="Calreticulin/calnexin_P_dom_sf"/>
</dbReference>
<dbReference type="Pfam" id="PF00262">
    <property type="entry name" value="Calreticulin"/>
    <property type="match status" value="2"/>
</dbReference>
<evidence type="ECO:0000256" key="2">
    <source>
        <dbReference type="ARBA" id="ARBA00010983"/>
    </source>
</evidence>
<evidence type="ECO:0000256" key="9">
    <source>
        <dbReference type="ARBA" id="ARBA00022837"/>
    </source>
</evidence>
<evidence type="ECO:0000256" key="4">
    <source>
        <dbReference type="ARBA" id="ARBA00022729"/>
    </source>
</evidence>
<feature type="signal peptide" evidence="14">
    <location>
        <begin position="1"/>
        <end position="18"/>
    </location>
</feature>
<evidence type="ECO:0000256" key="11">
    <source>
        <dbReference type="PIRNR" id="PIRNR002356"/>
    </source>
</evidence>
<feature type="compositionally biased region" description="Acidic residues" evidence="15">
    <location>
        <begin position="397"/>
        <end position="415"/>
    </location>
</feature>
<evidence type="ECO:0000256" key="13">
    <source>
        <dbReference type="PIRSR" id="PIRSR002356-3"/>
    </source>
</evidence>
<dbReference type="STRING" id="1754191.A0A1Y1VHI6"/>
<dbReference type="InterPro" id="IPR013320">
    <property type="entry name" value="ConA-like_dom_sf"/>
</dbReference>
<keyword evidence="3" id="KW-0479">Metal-binding</keyword>
<accession>A0A1Y1VHI6</accession>
<dbReference type="PANTHER" id="PTHR11073:SF2">
    <property type="entry name" value="CALRETICULIN"/>
    <property type="match status" value="1"/>
</dbReference>
<dbReference type="InterPro" id="IPR018124">
    <property type="entry name" value="Calret/calnex_CS"/>
</dbReference>
<keyword evidence="7 11" id="KW-0256">Endoplasmic reticulum</keyword>
<keyword evidence="6" id="KW-0677">Repeat</keyword>
<dbReference type="FunFam" id="2.10.250.10:FF:000002">
    <property type="entry name" value="Calreticulin"/>
    <property type="match status" value="1"/>
</dbReference>
<dbReference type="InterPro" id="IPR009169">
    <property type="entry name" value="Calreticulin"/>
</dbReference>
<dbReference type="GO" id="GO:0005788">
    <property type="term" value="C:endoplasmic reticulum lumen"/>
    <property type="evidence" value="ECO:0007669"/>
    <property type="project" value="UniProtKB-SubCell"/>
</dbReference>
<evidence type="ECO:0000256" key="12">
    <source>
        <dbReference type="PIRSR" id="PIRSR002356-1"/>
    </source>
</evidence>
<keyword evidence="8" id="KW-0862">Zinc</keyword>
<dbReference type="Gene3D" id="2.10.250.10">
    <property type="entry name" value="Calreticulin/calnexin, P domain"/>
    <property type="match status" value="1"/>
</dbReference>
<evidence type="ECO:0000256" key="14">
    <source>
        <dbReference type="RuleBase" id="RU362126"/>
    </source>
</evidence>
<feature type="chain" id="PRO_5011813444" description="Calreticulin" evidence="14">
    <location>
        <begin position="19"/>
        <end position="447"/>
    </location>
</feature>
<gene>
    <name evidence="16" type="ORF">BCR36DRAFT_580787</name>
</gene>
<feature type="binding site" evidence="12">
    <location>
        <position position="316"/>
    </location>
    <ligand>
        <name>an alpha-D-glucoside</name>
        <dbReference type="ChEBI" id="CHEBI:22390"/>
    </ligand>
</feature>
<keyword evidence="9" id="KW-0106">Calcium</keyword>
<proteinExistence type="inferred from homology"/>
<feature type="compositionally biased region" description="Basic and acidic residues" evidence="15">
    <location>
        <begin position="347"/>
        <end position="396"/>
    </location>
</feature>
<dbReference type="GO" id="GO:0036503">
    <property type="term" value="P:ERAD pathway"/>
    <property type="evidence" value="ECO:0007669"/>
    <property type="project" value="TreeGrafter"/>
</dbReference>
<dbReference type="InterPro" id="IPR001580">
    <property type="entry name" value="Calret/calnex"/>
</dbReference>
<dbReference type="PROSITE" id="PS00805">
    <property type="entry name" value="CALRETICULIN_REPEAT"/>
    <property type="match status" value="1"/>
</dbReference>
<keyword evidence="10 11" id="KW-0143">Chaperone</keyword>
<organism evidence="16 17">
    <name type="scientific">Piromyces finnis</name>
    <dbReference type="NCBI Taxonomy" id="1754191"/>
    <lineage>
        <taxon>Eukaryota</taxon>
        <taxon>Fungi</taxon>
        <taxon>Fungi incertae sedis</taxon>
        <taxon>Chytridiomycota</taxon>
        <taxon>Chytridiomycota incertae sedis</taxon>
        <taxon>Neocallimastigomycetes</taxon>
        <taxon>Neocallimastigales</taxon>
        <taxon>Neocallimastigaceae</taxon>
        <taxon>Piromyces</taxon>
    </lineage>
</organism>
<comment type="caution">
    <text evidence="16">The sequence shown here is derived from an EMBL/GenBank/DDBJ whole genome shotgun (WGS) entry which is preliminary data.</text>
</comment>
<evidence type="ECO:0000256" key="6">
    <source>
        <dbReference type="ARBA" id="ARBA00022737"/>
    </source>
</evidence>
<dbReference type="GO" id="GO:0005509">
    <property type="term" value="F:calcium ion binding"/>
    <property type="evidence" value="ECO:0007669"/>
    <property type="project" value="InterPro"/>
</dbReference>
<feature type="compositionally biased region" description="Acidic residues" evidence="15">
    <location>
        <begin position="233"/>
        <end position="261"/>
    </location>
</feature>
<keyword evidence="13" id="KW-1015">Disulfide bond</keyword>